<dbReference type="AlphaFoldDB" id="A0A3N1Y1D3"/>
<dbReference type="Proteomes" id="UP000276634">
    <property type="component" value="Unassembled WGS sequence"/>
</dbReference>
<dbReference type="PANTHER" id="PTHR42987">
    <property type="entry name" value="PEPTIDASE S49"/>
    <property type="match status" value="1"/>
</dbReference>
<dbReference type="PANTHER" id="PTHR42987:SF8">
    <property type="entry name" value="PROTEINASE"/>
    <property type="match status" value="1"/>
</dbReference>
<dbReference type="InterPro" id="IPR047272">
    <property type="entry name" value="S49_SppA_C"/>
</dbReference>
<keyword evidence="5" id="KW-1133">Transmembrane helix</keyword>
<keyword evidence="4" id="KW-0720">Serine protease</keyword>
<keyword evidence="5" id="KW-0472">Membrane</keyword>
<evidence type="ECO:0000259" key="6">
    <source>
        <dbReference type="Pfam" id="PF01343"/>
    </source>
</evidence>
<dbReference type="Gene3D" id="6.20.330.10">
    <property type="match status" value="1"/>
</dbReference>
<reference evidence="7 8" key="1">
    <citation type="submission" date="2018-11" db="EMBL/GenBank/DDBJ databases">
        <title>Genomic Encyclopedia of Type Strains, Phase IV (KMG-IV): sequencing the most valuable type-strain genomes for metagenomic binning, comparative biology and taxonomic classification.</title>
        <authorList>
            <person name="Goeker M."/>
        </authorList>
    </citation>
    <scope>NUCLEOTIDE SEQUENCE [LARGE SCALE GENOMIC DNA]</scope>
    <source>
        <strain evidence="7 8">DSM 100275</strain>
    </source>
</reference>
<dbReference type="RefSeq" id="WP_123401558.1">
    <property type="nucleotide sequence ID" value="NZ_RJVI01000002.1"/>
</dbReference>
<keyword evidence="3" id="KW-0378">Hydrolase</keyword>
<sequence>MSERKEPTLGRDPWREVTSAGGAGWERRALERLLMEGLREQRRARRWAYAFRFLVLAYVVAVTALLVAAAGAGVLEVAGGPYTAVVRLEGVISEDGGADLQAVVRGLEQALRDDDAAAVILRINSPGGSPVAAGQLYREIRRLRERHPDRHLYAVITDIGASGAYYVAAAAERIYADPASLVGSIGVRMDGFGFVEALRKLGIERRLLTAGEHKGMLDPFLPLRKDEQAHVQRMLRQIHEDFIAAVKAGRGGRLKDDTRIFSGLVWTGREALELGLVDGLMSPAEVAREVAGAERLRDVTPDDGILSRLAREVGAGAGEALARILAGAALPRG</sequence>
<keyword evidence="8" id="KW-1185">Reference proteome</keyword>
<keyword evidence="5" id="KW-0812">Transmembrane</keyword>
<dbReference type="InterPro" id="IPR029045">
    <property type="entry name" value="ClpP/crotonase-like_dom_sf"/>
</dbReference>
<evidence type="ECO:0000256" key="4">
    <source>
        <dbReference type="ARBA" id="ARBA00022825"/>
    </source>
</evidence>
<evidence type="ECO:0000313" key="8">
    <source>
        <dbReference type="Proteomes" id="UP000276634"/>
    </source>
</evidence>
<dbReference type="GO" id="GO:0008236">
    <property type="term" value="F:serine-type peptidase activity"/>
    <property type="evidence" value="ECO:0007669"/>
    <property type="project" value="UniProtKB-KW"/>
</dbReference>
<feature type="transmembrane region" description="Helical" evidence="5">
    <location>
        <begin position="49"/>
        <end position="75"/>
    </location>
</feature>
<evidence type="ECO:0000256" key="5">
    <source>
        <dbReference type="SAM" id="Phobius"/>
    </source>
</evidence>
<comment type="similarity">
    <text evidence="1">Belongs to the peptidase S49 family.</text>
</comment>
<dbReference type="SUPFAM" id="SSF52096">
    <property type="entry name" value="ClpP/crotonase"/>
    <property type="match status" value="1"/>
</dbReference>
<evidence type="ECO:0000256" key="1">
    <source>
        <dbReference type="ARBA" id="ARBA00008683"/>
    </source>
</evidence>
<evidence type="ECO:0000256" key="2">
    <source>
        <dbReference type="ARBA" id="ARBA00022670"/>
    </source>
</evidence>
<proteinExistence type="inferred from homology"/>
<evidence type="ECO:0000256" key="3">
    <source>
        <dbReference type="ARBA" id="ARBA00022801"/>
    </source>
</evidence>
<accession>A0A3N1Y1D3</accession>
<dbReference type="CDD" id="cd07023">
    <property type="entry name" value="S49_Sppa_N_C"/>
    <property type="match status" value="1"/>
</dbReference>
<protein>
    <submittedName>
        <fullName evidence="7">Protease-4</fullName>
    </submittedName>
</protein>
<feature type="domain" description="Peptidase S49" evidence="6">
    <location>
        <begin position="152"/>
        <end position="291"/>
    </location>
</feature>
<dbReference type="EMBL" id="RJVI01000002">
    <property type="protein sequence ID" value="ROR32644.1"/>
    <property type="molecule type" value="Genomic_DNA"/>
</dbReference>
<dbReference type="Gene3D" id="3.90.226.10">
    <property type="entry name" value="2-enoyl-CoA Hydratase, Chain A, domain 1"/>
    <property type="match status" value="1"/>
</dbReference>
<dbReference type="GO" id="GO:0006508">
    <property type="term" value="P:proteolysis"/>
    <property type="evidence" value="ECO:0007669"/>
    <property type="project" value="UniProtKB-KW"/>
</dbReference>
<dbReference type="Pfam" id="PF01343">
    <property type="entry name" value="Peptidase_S49"/>
    <property type="match status" value="1"/>
</dbReference>
<evidence type="ECO:0000313" key="7">
    <source>
        <dbReference type="EMBL" id="ROR32644.1"/>
    </source>
</evidence>
<organism evidence="7 8">
    <name type="scientific">Inmirania thermothiophila</name>
    <dbReference type="NCBI Taxonomy" id="1750597"/>
    <lineage>
        <taxon>Bacteria</taxon>
        <taxon>Pseudomonadati</taxon>
        <taxon>Pseudomonadota</taxon>
        <taxon>Gammaproteobacteria</taxon>
        <taxon>Chromatiales</taxon>
        <taxon>Ectothiorhodospiraceae</taxon>
        <taxon>Inmirania</taxon>
    </lineage>
</organism>
<keyword evidence="2 7" id="KW-0645">Protease</keyword>
<gene>
    <name evidence="7" type="ORF">EDC57_1850</name>
</gene>
<comment type="caution">
    <text evidence="7">The sequence shown here is derived from an EMBL/GenBank/DDBJ whole genome shotgun (WGS) entry which is preliminary data.</text>
</comment>
<name>A0A3N1Y1D3_9GAMM</name>
<dbReference type="InterPro" id="IPR002142">
    <property type="entry name" value="Peptidase_S49"/>
</dbReference>
<dbReference type="OrthoDB" id="9764363at2"/>